<dbReference type="OrthoDB" id="510539at2759"/>
<dbReference type="EMBL" id="SEYY01018917">
    <property type="protein sequence ID" value="KAB7498859.1"/>
    <property type="molecule type" value="Genomic_DNA"/>
</dbReference>
<evidence type="ECO:0000313" key="1">
    <source>
        <dbReference type="EMBL" id="KAB7498859.1"/>
    </source>
</evidence>
<dbReference type="Gene3D" id="1.25.50.20">
    <property type="match status" value="1"/>
</dbReference>
<evidence type="ECO:0000313" key="2">
    <source>
        <dbReference type="Proteomes" id="UP000326759"/>
    </source>
</evidence>
<name>A0A5N5SYS3_9CRUS</name>
<gene>
    <name evidence="1" type="ORF">Anas_11347</name>
</gene>
<accession>A0A5N5SYS3</accession>
<dbReference type="Proteomes" id="UP000326759">
    <property type="component" value="Unassembled WGS sequence"/>
</dbReference>
<organism evidence="1 2">
    <name type="scientific">Armadillidium nasatum</name>
    <dbReference type="NCBI Taxonomy" id="96803"/>
    <lineage>
        <taxon>Eukaryota</taxon>
        <taxon>Metazoa</taxon>
        <taxon>Ecdysozoa</taxon>
        <taxon>Arthropoda</taxon>
        <taxon>Crustacea</taxon>
        <taxon>Multicrustacea</taxon>
        <taxon>Malacostraca</taxon>
        <taxon>Eumalacostraca</taxon>
        <taxon>Peracarida</taxon>
        <taxon>Isopoda</taxon>
        <taxon>Oniscidea</taxon>
        <taxon>Crinocheta</taxon>
        <taxon>Armadillidiidae</taxon>
        <taxon>Armadillidium</taxon>
    </lineage>
</organism>
<proteinExistence type="predicted"/>
<dbReference type="AlphaFoldDB" id="A0A5N5SYS3"/>
<sequence length="180" mass="20700">MEVRLESLREFECWGRETTSAECHGLLEEDLDFEWKGNMIYPDLCLTFYISKRWRLYLPSFPSYLGHPSQDGKYCNSFSTNSFKNLVILTSLKMSLFNNLEDLKECMTFERIQTLFYIDRSIQDGKGIRKQDVRSVIGAVASSEIGRNIAWDFGSVSFTLGSIIKACTGSLNTQNQIQEK</sequence>
<keyword evidence="2" id="KW-1185">Reference proteome</keyword>
<reference evidence="1 2" key="1">
    <citation type="journal article" date="2019" name="PLoS Biol.">
        <title>Sex chromosomes control vertical transmission of feminizing Wolbachia symbionts in an isopod.</title>
        <authorList>
            <person name="Becking T."/>
            <person name="Chebbi M.A."/>
            <person name="Giraud I."/>
            <person name="Moumen B."/>
            <person name="Laverre T."/>
            <person name="Caubet Y."/>
            <person name="Peccoud J."/>
            <person name="Gilbert C."/>
            <person name="Cordaux R."/>
        </authorList>
    </citation>
    <scope>NUCLEOTIDE SEQUENCE [LARGE SCALE GENOMIC DNA]</scope>
    <source>
        <strain evidence="1">ANa2</strain>
        <tissue evidence="1">Whole body excluding digestive tract and cuticle</tissue>
    </source>
</reference>
<comment type="caution">
    <text evidence="1">The sequence shown here is derived from an EMBL/GenBank/DDBJ whole genome shotgun (WGS) entry which is preliminary data.</text>
</comment>
<protein>
    <submittedName>
        <fullName evidence="1">Uncharacterized protein</fullName>
    </submittedName>
</protein>